<keyword evidence="2 6" id="KW-0812">Transmembrane</keyword>
<evidence type="ECO:0000259" key="8">
    <source>
        <dbReference type="Pfam" id="PF10337"/>
    </source>
</evidence>
<feature type="compositionally biased region" description="Basic and acidic residues" evidence="5">
    <location>
        <begin position="808"/>
        <end position="820"/>
    </location>
</feature>
<dbReference type="Proteomes" id="UP000053477">
    <property type="component" value="Unassembled WGS sequence"/>
</dbReference>
<proteinExistence type="predicted"/>
<sequence>MSDGKNSPSLLKRVEELLPQWIVVNLRSKQQWKALIRCWVATWAGFILLLPENSLKTLGNAAFFSTMAGFMVPANMPVQMFIMAMAMLIIGMLFGWGVGALAMKIALAARNQTVLKSSLLRAQEGAQGAVNPDAVFIADVFEGMFLDARSSVIFGVFLGAASFLFALIRTYRPRLVLTITFAQIVLNIFSSYGPLFPIPQYTIVSSFLISVSCYVAIAIVCIIFVFPETMNHSFLASVTDIIGRLKDYIDSQDAILSLAPIEIVEDEKGTVAKAKAARAVLLQDVQALASKTMLINVEFSYGRWNGDDAKALEVPLQHTVARICSFYSIPKLFEMYYRGQRNVSTVSIHESTSEETSIDADAADIHGDTELVRQMFAHNRTKELEHNVRLDDILPIIYESTSELRRTSSQGLKAVQDVVREVNTFRWKRGSSKLQEYERILDEATEDLRRTVEDFKHDNRFRIIAPFMQLIQKVDAKEVSAKGLPIRSLLVGSSYAAQLLISTEALLSLFELVRETSIKRRRSRVWAPGGLRVLWKYVFHRGDDDETSKLHGEEAPPREMTKDEEEEEAPYRLDPDSRPPANAFQKVMDTVHNVYRWLKSNEVAFAFKYAFLTIALWLPAVFPSSAHFYYSQKGFWALIMAQNTLTLYSSDQIFGYFVRLFGTFVGLVVGLVTWYIGNGSGNGNAFGCAASYGLFLIPMIFFRINATPVVLLPTITAATTFVLVVGYSWVDGHLVTIGNAGIGWNVAWKRWVLILIGCVASFLLMLLSPTSSRKAVRLQNAAMVSELSNIYTMLMSAWITEEEDESKEDSPSKISDEEKGANIANKSTTNAAWMEKFKGRILPLALQLQNLKRQTGSARFEGNIRGAWASEEYNRLLEREMEMLGAMAQLASALNHLDPKWRITLNHRTLVLNPNFMTDVLSTFALVSQSLRTGEPMHQILPSTLLDRLLYHKTKRNTRAGRLIHQNTAAERIRSLDFMYYSAGICAVSQIIWCLDDMHRIAKQLCGEIPFKGFDEWKGEYERMYRDDVPDEDIKTQ</sequence>
<reference evidence="10 11" key="1">
    <citation type="submission" date="2015-04" db="EMBL/GenBank/DDBJ databases">
        <title>Complete genome sequence of Schizopora paradoxa KUC8140, a cosmopolitan wood degrader in East Asia.</title>
        <authorList>
            <consortium name="DOE Joint Genome Institute"/>
            <person name="Min B."/>
            <person name="Park H."/>
            <person name="Jang Y."/>
            <person name="Kim J.-J."/>
            <person name="Kim K.H."/>
            <person name="Pangilinan J."/>
            <person name="Lipzen A."/>
            <person name="Riley R."/>
            <person name="Grigoriev I.V."/>
            <person name="Spatafora J.W."/>
            <person name="Choi I.-G."/>
        </authorList>
    </citation>
    <scope>NUCLEOTIDE SEQUENCE [LARGE SCALE GENOMIC DNA]</scope>
    <source>
        <strain evidence="10 11">KUC8140</strain>
    </source>
</reference>
<evidence type="ECO:0000256" key="1">
    <source>
        <dbReference type="ARBA" id="ARBA00004141"/>
    </source>
</evidence>
<name>A0A0H2RN51_9AGAM</name>
<evidence type="ECO:0000256" key="2">
    <source>
        <dbReference type="ARBA" id="ARBA00022692"/>
    </source>
</evidence>
<keyword evidence="4 6" id="KW-0472">Membrane</keyword>
<evidence type="ECO:0000256" key="4">
    <source>
        <dbReference type="ARBA" id="ARBA00023136"/>
    </source>
</evidence>
<dbReference type="InterPro" id="IPR018823">
    <property type="entry name" value="ArAE_2_N"/>
</dbReference>
<dbReference type="STRING" id="27342.A0A0H2RN51"/>
<evidence type="ECO:0000259" key="7">
    <source>
        <dbReference type="Pfam" id="PF10334"/>
    </source>
</evidence>
<feature type="transmembrane region" description="Helical" evidence="6">
    <location>
        <begin position="201"/>
        <end position="226"/>
    </location>
</feature>
<feature type="transmembrane region" description="Helical" evidence="6">
    <location>
        <begin position="657"/>
        <end position="677"/>
    </location>
</feature>
<dbReference type="EMBL" id="KQ085960">
    <property type="protein sequence ID" value="KLO13390.1"/>
    <property type="molecule type" value="Genomic_DNA"/>
</dbReference>
<feature type="transmembrane region" description="Helical" evidence="6">
    <location>
        <begin position="750"/>
        <end position="767"/>
    </location>
</feature>
<dbReference type="OrthoDB" id="2274698at2759"/>
<comment type="subcellular location">
    <subcellularLocation>
        <location evidence="1">Membrane</location>
        <topology evidence="1">Multi-pass membrane protein</topology>
    </subcellularLocation>
</comment>
<feature type="transmembrane region" description="Helical" evidence="6">
    <location>
        <begin position="175"/>
        <end position="195"/>
    </location>
</feature>
<feature type="region of interest" description="Disordered" evidence="5">
    <location>
        <begin position="802"/>
        <end position="821"/>
    </location>
</feature>
<keyword evidence="11" id="KW-1185">Reference proteome</keyword>
<evidence type="ECO:0000313" key="11">
    <source>
        <dbReference type="Proteomes" id="UP000053477"/>
    </source>
</evidence>
<dbReference type="PANTHER" id="PTHR37994">
    <property type="entry name" value="ARAE_2_N DOMAIN-CONTAINING PROTEIN-RELATED"/>
    <property type="match status" value="1"/>
</dbReference>
<feature type="compositionally biased region" description="Basic and acidic residues" evidence="5">
    <location>
        <begin position="546"/>
        <end position="561"/>
    </location>
</feature>
<evidence type="ECO:0000313" key="10">
    <source>
        <dbReference type="EMBL" id="KLO13390.1"/>
    </source>
</evidence>
<evidence type="ECO:0000259" key="9">
    <source>
        <dbReference type="Pfam" id="PF13515"/>
    </source>
</evidence>
<feature type="transmembrane region" description="Helical" evidence="6">
    <location>
        <begin position="709"/>
        <end position="730"/>
    </location>
</feature>
<feature type="domain" description="Integral membrane bound transporter" evidence="9">
    <location>
        <begin position="627"/>
        <end position="763"/>
    </location>
</feature>
<accession>A0A0H2RN51</accession>
<keyword evidence="3 6" id="KW-1133">Transmembrane helix</keyword>
<dbReference type="GO" id="GO:0016020">
    <property type="term" value="C:membrane"/>
    <property type="evidence" value="ECO:0007669"/>
    <property type="project" value="UniProtKB-SubCell"/>
</dbReference>
<dbReference type="AlphaFoldDB" id="A0A0H2RN51"/>
<protein>
    <recommendedName>
        <fullName evidence="12">ER transporter 6TM N-terminal domain-containing protein</fullName>
    </recommendedName>
</protein>
<dbReference type="Pfam" id="PF10337">
    <property type="entry name" value="ArAE_2_N"/>
    <property type="match status" value="1"/>
</dbReference>
<dbReference type="InterPro" id="IPR018820">
    <property type="entry name" value="BRE4-related_DUF2421"/>
</dbReference>
<dbReference type="InterPro" id="IPR049453">
    <property type="entry name" value="Memb_transporter_dom"/>
</dbReference>
<organism evidence="10 11">
    <name type="scientific">Schizopora paradoxa</name>
    <dbReference type="NCBI Taxonomy" id="27342"/>
    <lineage>
        <taxon>Eukaryota</taxon>
        <taxon>Fungi</taxon>
        <taxon>Dikarya</taxon>
        <taxon>Basidiomycota</taxon>
        <taxon>Agaricomycotina</taxon>
        <taxon>Agaricomycetes</taxon>
        <taxon>Hymenochaetales</taxon>
        <taxon>Schizoporaceae</taxon>
        <taxon>Schizopora</taxon>
    </lineage>
</organism>
<dbReference type="Pfam" id="PF13515">
    <property type="entry name" value="FUSC_2"/>
    <property type="match status" value="1"/>
</dbReference>
<feature type="domain" description="Putative ER transporter 6TM N-terminal" evidence="8">
    <location>
        <begin position="18"/>
        <end position="464"/>
    </location>
</feature>
<dbReference type="InParanoid" id="A0A0H2RN51"/>
<dbReference type="PANTHER" id="PTHR37994:SF3">
    <property type="entry name" value="ER TRANSPORTER 6TM N-TERMINAL DOMAIN-CONTAINING PROTEIN"/>
    <property type="match status" value="1"/>
</dbReference>
<gene>
    <name evidence="10" type="ORF">SCHPADRAFT_997394</name>
</gene>
<dbReference type="Pfam" id="PF10334">
    <property type="entry name" value="BRE4"/>
    <property type="match status" value="1"/>
</dbReference>
<evidence type="ECO:0008006" key="12">
    <source>
        <dbReference type="Google" id="ProtNLM"/>
    </source>
</evidence>
<evidence type="ECO:0000256" key="3">
    <source>
        <dbReference type="ARBA" id="ARBA00022989"/>
    </source>
</evidence>
<evidence type="ECO:0000256" key="6">
    <source>
        <dbReference type="SAM" id="Phobius"/>
    </source>
</evidence>
<evidence type="ECO:0000256" key="5">
    <source>
        <dbReference type="SAM" id="MobiDB-lite"/>
    </source>
</evidence>
<feature type="transmembrane region" description="Helical" evidence="6">
    <location>
        <begin position="81"/>
        <end position="107"/>
    </location>
</feature>
<feature type="region of interest" description="Disordered" evidence="5">
    <location>
        <begin position="546"/>
        <end position="580"/>
    </location>
</feature>
<feature type="transmembrane region" description="Helical" evidence="6">
    <location>
        <begin position="151"/>
        <end position="168"/>
    </location>
</feature>
<feature type="transmembrane region" description="Helical" evidence="6">
    <location>
        <begin position="603"/>
        <end position="622"/>
    </location>
</feature>
<feature type="domain" description="DUF2421" evidence="7">
    <location>
        <begin position="768"/>
        <end position="1008"/>
    </location>
</feature>
<feature type="transmembrane region" description="Helical" evidence="6">
    <location>
        <begin position="683"/>
        <end position="702"/>
    </location>
</feature>